<dbReference type="OrthoDB" id="261587at2"/>
<reference evidence="6 7" key="1">
    <citation type="submission" date="2016-03" db="EMBL/GenBank/DDBJ databases">
        <title>Deep-sea bacteria in the southern Pacific.</title>
        <authorList>
            <person name="Tang K."/>
        </authorList>
    </citation>
    <scope>NUCLEOTIDE SEQUENCE [LARGE SCALE GENOMIC DNA]</scope>
    <source>
        <strain evidence="6 7">JLT2016</strain>
    </source>
</reference>
<organism evidence="6 7">
    <name type="scientific">Salipiger profundus</name>
    <dbReference type="NCBI Taxonomy" id="1229727"/>
    <lineage>
        <taxon>Bacteria</taxon>
        <taxon>Pseudomonadati</taxon>
        <taxon>Pseudomonadota</taxon>
        <taxon>Alphaproteobacteria</taxon>
        <taxon>Rhodobacterales</taxon>
        <taxon>Roseobacteraceae</taxon>
        <taxon>Salipiger</taxon>
    </lineage>
</organism>
<dbReference type="Gene3D" id="1.20.1080.10">
    <property type="entry name" value="Glycerol uptake facilitator protein"/>
    <property type="match status" value="1"/>
</dbReference>
<proteinExistence type="predicted"/>
<feature type="transmembrane region" description="Helical" evidence="5">
    <location>
        <begin position="247"/>
        <end position="268"/>
    </location>
</feature>
<dbReference type="STRING" id="1229727.Ga0080559_TMP3757"/>
<gene>
    <name evidence="6" type="ORF">Ga0080559_TMP3757</name>
</gene>
<evidence type="ECO:0000313" key="7">
    <source>
        <dbReference type="Proteomes" id="UP000186559"/>
    </source>
</evidence>
<dbReference type="KEGG" id="tpro:Ga0080559_TMP3757"/>
<dbReference type="AlphaFoldDB" id="A0A1U7D8V2"/>
<dbReference type="GO" id="GO:0005886">
    <property type="term" value="C:plasma membrane"/>
    <property type="evidence" value="ECO:0007669"/>
    <property type="project" value="TreeGrafter"/>
</dbReference>
<dbReference type="Pfam" id="PF01226">
    <property type="entry name" value="Form_Nir_trans"/>
    <property type="match status" value="1"/>
</dbReference>
<name>A0A1U7D8V2_9RHOB</name>
<keyword evidence="4 5" id="KW-0472">Membrane</keyword>
<keyword evidence="3 5" id="KW-1133">Transmembrane helix</keyword>
<dbReference type="InterPro" id="IPR000292">
    <property type="entry name" value="For/NO2_transpt"/>
</dbReference>
<feature type="transmembrane region" description="Helical" evidence="5">
    <location>
        <begin position="202"/>
        <end position="235"/>
    </location>
</feature>
<evidence type="ECO:0000256" key="5">
    <source>
        <dbReference type="SAM" id="Phobius"/>
    </source>
</evidence>
<dbReference type="RefSeq" id="WP_076624383.1">
    <property type="nucleotide sequence ID" value="NZ_BMEW01000008.1"/>
</dbReference>
<dbReference type="PANTHER" id="PTHR30520:SF2">
    <property type="entry name" value="INNER MEMBRANE PROTEIN YFDC"/>
    <property type="match status" value="1"/>
</dbReference>
<evidence type="ECO:0000313" key="6">
    <source>
        <dbReference type="EMBL" id="APX24553.1"/>
    </source>
</evidence>
<dbReference type="PANTHER" id="PTHR30520">
    <property type="entry name" value="FORMATE TRANSPORTER-RELATED"/>
    <property type="match status" value="1"/>
</dbReference>
<keyword evidence="7" id="KW-1185">Reference proteome</keyword>
<evidence type="ECO:0000256" key="2">
    <source>
        <dbReference type="ARBA" id="ARBA00022692"/>
    </source>
</evidence>
<evidence type="ECO:0000256" key="4">
    <source>
        <dbReference type="ARBA" id="ARBA00023136"/>
    </source>
</evidence>
<evidence type="ECO:0000256" key="3">
    <source>
        <dbReference type="ARBA" id="ARBA00022989"/>
    </source>
</evidence>
<dbReference type="GO" id="GO:0015499">
    <property type="term" value="F:formate transmembrane transporter activity"/>
    <property type="evidence" value="ECO:0007669"/>
    <property type="project" value="TreeGrafter"/>
</dbReference>
<sequence length="277" mass="29616">MAKNNSKDDITDSKEQQDNIARNQGLSAVSVYGIVHQEGVDELNRPLSSLWWSGVAAGLGITASVTAEGILHGVFEGHPYREAIENLGYSVGFVLVILGRLQLFTENTLTAILPLLIQRTPQMLWCTARLWAIILVANFVGAFLAIAFAIWGGVIPDQHIEGMLAISRHFAEREPWAAFAHGVPAGFYVAAIVWMMPSARGGAAVLVIVMFTYLIAMGEFTHVIAGSAELFLLMLSGGIAPMQVASLLGATLVGNILGGTGLFALLAYGQVAREIPD</sequence>
<accession>A0A1U7D8V2</accession>
<feature type="transmembrane region" description="Helical" evidence="5">
    <location>
        <begin position="176"/>
        <end position="196"/>
    </location>
</feature>
<protein>
    <submittedName>
        <fullName evidence="6">Formate/nitrite transporter family protein</fullName>
    </submittedName>
</protein>
<dbReference type="Proteomes" id="UP000186559">
    <property type="component" value="Chromosome"/>
</dbReference>
<evidence type="ECO:0000256" key="1">
    <source>
        <dbReference type="ARBA" id="ARBA00004141"/>
    </source>
</evidence>
<feature type="transmembrane region" description="Helical" evidence="5">
    <location>
        <begin position="130"/>
        <end position="155"/>
    </location>
</feature>
<dbReference type="EMBL" id="CP014796">
    <property type="protein sequence ID" value="APX24553.1"/>
    <property type="molecule type" value="Genomic_DNA"/>
</dbReference>
<comment type="subcellular location">
    <subcellularLocation>
        <location evidence="1">Membrane</location>
        <topology evidence="1">Multi-pass membrane protein</topology>
    </subcellularLocation>
</comment>
<keyword evidence="2 5" id="KW-0812">Transmembrane</keyword>
<dbReference type="InterPro" id="IPR023271">
    <property type="entry name" value="Aquaporin-like"/>
</dbReference>